<evidence type="ECO:0000313" key="11">
    <source>
        <dbReference type="Proteomes" id="UP000064189"/>
    </source>
</evidence>
<comment type="similarity">
    <text evidence="2 8">Belongs to the prokaryotic riboflavin transporter (P-RFT) (TC 2.A.87) family.</text>
</comment>
<keyword evidence="3 8" id="KW-0813">Transport</keyword>
<dbReference type="AlphaFoldDB" id="A0A109MSK1"/>
<dbReference type="InterPro" id="IPR024529">
    <property type="entry name" value="ECF_trnsprt_substrate-spec"/>
</dbReference>
<evidence type="ECO:0000256" key="3">
    <source>
        <dbReference type="ARBA" id="ARBA00022448"/>
    </source>
</evidence>
<evidence type="ECO:0000256" key="1">
    <source>
        <dbReference type="ARBA" id="ARBA00004651"/>
    </source>
</evidence>
<feature type="transmembrane region" description="Helical" evidence="9">
    <location>
        <begin position="153"/>
        <end position="178"/>
    </location>
</feature>
<dbReference type="GO" id="GO:0032217">
    <property type="term" value="F:riboflavin transmembrane transporter activity"/>
    <property type="evidence" value="ECO:0007669"/>
    <property type="project" value="UniProtKB-UniRule"/>
</dbReference>
<keyword evidence="4 8" id="KW-1003">Cell membrane</keyword>
<dbReference type="GO" id="GO:0005886">
    <property type="term" value="C:plasma membrane"/>
    <property type="evidence" value="ECO:0007669"/>
    <property type="project" value="UniProtKB-SubCell"/>
</dbReference>
<dbReference type="InterPro" id="IPR025720">
    <property type="entry name" value="RibU"/>
</dbReference>
<reference evidence="10 11" key="1">
    <citation type="submission" date="2015-11" db="EMBL/GenBank/DDBJ databases">
        <title>Genome Sequence of Bacillus simplex strain VanAntwerpen2.</title>
        <authorList>
            <person name="Couger M.B."/>
        </authorList>
    </citation>
    <scope>NUCLEOTIDE SEQUENCE [LARGE SCALE GENOMIC DNA]</scope>
    <source>
        <strain evidence="10 11">VanAntwerpen02</strain>
    </source>
</reference>
<accession>A0A109MSK1</accession>
<evidence type="ECO:0000256" key="5">
    <source>
        <dbReference type="ARBA" id="ARBA00022692"/>
    </source>
</evidence>
<proteinExistence type="inferred from homology"/>
<dbReference type="PANTHER" id="PTHR38438">
    <property type="entry name" value="RIBOFLAVIN TRANSPORTER RIBU"/>
    <property type="match status" value="1"/>
</dbReference>
<gene>
    <name evidence="10" type="ORF">AS888_02280</name>
</gene>
<comment type="caution">
    <text evidence="10">The sequence shown here is derived from an EMBL/GenBank/DDBJ whole genome shotgun (WGS) entry which is preliminary data.</text>
</comment>
<comment type="subcellular location">
    <subcellularLocation>
        <location evidence="1">Cell membrane</location>
        <topology evidence="1">Multi-pass membrane protein</topology>
    </subcellularLocation>
</comment>
<feature type="transmembrane region" description="Helical" evidence="9">
    <location>
        <begin position="43"/>
        <end position="63"/>
    </location>
</feature>
<evidence type="ECO:0000256" key="4">
    <source>
        <dbReference type="ARBA" id="ARBA00022475"/>
    </source>
</evidence>
<comment type="function">
    <text evidence="8">Probably a riboflavin-binding protein that interacts with the energy-coupling factor (ECF) ABC-transporter complex.</text>
</comment>
<protein>
    <recommendedName>
        <fullName evidence="8">Riboflavin transporter</fullName>
    </recommendedName>
</protein>
<dbReference type="Proteomes" id="UP000064189">
    <property type="component" value="Unassembled WGS sequence"/>
</dbReference>
<evidence type="ECO:0000256" key="8">
    <source>
        <dbReference type="PIRNR" id="PIRNR037778"/>
    </source>
</evidence>
<name>A0A109MSK1_9BACI</name>
<dbReference type="EMBL" id="LNNH01000055">
    <property type="protein sequence ID" value="KWW11379.1"/>
    <property type="molecule type" value="Genomic_DNA"/>
</dbReference>
<dbReference type="Gene3D" id="1.10.1760.20">
    <property type="match status" value="1"/>
</dbReference>
<evidence type="ECO:0000256" key="6">
    <source>
        <dbReference type="ARBA" id="ARBA00022989"/>
    </source>
</evidence>
<dbReference type="PIRSF" id="PIRSF037778">
    <property type="entry name" value="UCP037778_transp_RibU"/>
    <property type="match status" value="1"/>
</dbReference>
<evidence type="ECO:0000256" key="7">
    <source>
        <dbReference type="ARBA" id="ARBA00023136"/>
    </source>
</evidence>
<feature type="transmembrane region" description="Helical" evidence="9">
    <location>
        <begin position="111"/>
        <end position="132"/>
    </location>
</feature>
<keyword evidence="11" id="KW-1185">Reference proteome</keyword>
<evidence type="ECO:0000256" key="9">
    <source>
        <dbReference type="SAM" id="Phobius"/>
    </source>
</evidence>
<sequence>MKKNKVKKTVTLAMMGSISYLLMLLNFPFPGFPSFLNVDFSDIPALMAALIFGPVAGILVEFIKNLLDLIMTGTLTVVPIGHIANFLAGILFVLPTYYVFKKLNSKKGMTFALLAGTISMAVVMSVLNYFVFLPAYTFFMGWDAMSATESRKLVTAAILPFNVIKGLLITSVFMLLFIKLQTWVNKQTIYKNA</sequence>
<keyword evidence="5 9" id="KW-0812">Transmembrane</keyword>
<keyword evidence="6 9" id="KW-1133">Transmembrane helix</keyword>
<evidence type="ECO:0000256" key="2">
    <source>
        <dbReference type="ARBA" id="ARBA00005540"/>
    </source>
</evidence>
<feature type="transmembrane region" description="Helical" evidence="9">
    <location>
        <begin position="12"/>
        <end position="31"/>
    </location>
</feature>
<feature type="transmembrane region" description="Helical" evidence="9">
    <location>
        <begin position="75"/>
        <end position="99"/>
    </location>
</feature>
<dbReference type="RefSeq" id="WP_061144318.1">
    <property type="nucleotide sequence ID" value="NZ_LNNH01000055.1"/>
</dbReference>
<keyword evidence="7 8" id="KW-0472">Membrane</keyword>
<dbReference type="Pfam" id="PF12822">
    <property type="entry name" value="ECF_trnsprt"/>
    <property type="match status" value="1"/>
</dbReference>
<organism evidence="10 11">
    <name type="scientific">Peribacillus simplex</name>
    <dbReference type="NCBI Taxonomy" id="1478"/>
    <lineage>
        <taxon>Bacteria</taxon>
        <taxon>Bacillati</taxon>
        <taxon>Bacillota</taxon>
        <taxon>Bacilli</taxon>
        <taxon>Bacillales</taxon>
        <taxon>Bacillaceae</taxon>
        <taxon>Peribacillus</taxon>
    </lineage>
</organism>
<dbReference type="PANTHER" id="PTHR38438:SF1">
    <property type="entry name" value="RIBOFLAVIN TRANSPORTER RIBU"/>
    <property type="match status" value="1"/>
</dbReference>
<evidence type="ECO:0000313" key="10">
    <source>
        <dbReference type="EMBL" id="KWW11379.1"/>
    </source>
</evidence>